<protein>
    <recommendedName>
        <fullName evidence="10">Phosphoheptose isomerase</fullName>
        <ecNumber evidence="10">5.3.1.28</ecNumber>
    </recommendedName>
    <alternativeName>
        <fullName evidence="10">Sedoheptulose 7-phosphate isomerase</fullName>
    </alternativeName>
</protein>
<evidence type="ECO:0000256" key="4">
    <source>
        <dbReference type="ARBA" id="ARBA00009894"/>
    </source>
</evidence>
<dbReference type="Gene3D" id="3.40.50.10490">
    <property type="entry name" value="Glucose-6-phosphate isomerase like protein, domain 1"/>
    <property type="match status" value="1"/>
</dbReference>
<feature type="binding site" evidence="10">
    <location>
        <begin position="90"/>
        <end position="91"/>
    </location>
    <ligand>
        <name>substrate</name>
    </ligand>
</feature>
<evidence type="ECO:0000259" key="11">
    <source>
        <dbReference type="PROSITE" id="PS51464"/>
    </source>
</evidence>
<keyword evidence="5 10" id="KW-0963">Cytoplasm</keyword>
<feature type="binding site" evidence="10">
    <location>
        <begin position="48"/>
        <end position="50"/>
    </location>
    <ligand>
        <name>substrate</name>
    </ligand>
</feature>
<dbReference type="SUPFAM" id="SSF53697">
    <property type="entry name" value="SIS domain"/>
    <property type="match status" value="1"/>
</dbReference>
<dbReference type="PATRIC" id="fig|1623450.3.peg.1272"/>
<feature type="domain" description="SIS" evidence="11">
    <location>
        <begin position="33"/>
        <end position="190"/>
    </location>
</feature>
<name>A0A0H4IZ67_9PROT</name>
<dbReference type="PANTHER" id="PTHR30390">
    <property type="entry name" value="SEDOHEPTULOSE 7-PHOSPHATE ISOMERASE / DNAA INITIATOR-ASSOCIATING FACTOR FOR REPLICATION INITIATION"/>
    <property type="match status" value="1"/>
</dbReference>
<gene>
    <name evidence="10" type="primary">gmhA</name>
    <name evidence="12" type="ORF">VI33_06350</name>
</gene>
<dbReference type="HAMAP" id="MF_00067">
    <property type="entry name" value="GmhA"/>
    <property type="match status" value="1"/>
</dbReference>
<dbReference type="GO" id="GO:2001061">
    <property type="term" value="P:D-glycero-D-manno-heptose 7-phosphate biosynthetic process"/>
    <property type="evidence" value="ECO:0007669"/>
    <property type="project" value="UniProtKB-UniPathway"/>
</dbReference>
<dbReference type="GO" id="GO:0097367">
    <property type="term" value="F:carbohydrate derivative binding"/>
    <property type="evidence" value="ECO:0007669"/>
    <property type="project" value="InterPro"/>
</dbReference>
<keyword evidence="9 10" id="KW-0119">Carbohydrate metabolism</keyword>
<dbReference type="GO" id="GO:0008968">
    <property type="term" value="F:D-sedoheptulose 7-phosphate isomerase activity"/>
    <property type="evidence" value="ECO:0007669"/>
    <property type="project" value="UniProtKB-UniRule"/>
</dbReference>
<dbReference type="EC" id="5.3.1.28" evidence="10"/>
<dbReference type="Pfam" id="PF13580">
    <property type="entry name" value="SIS_2"/>
    <property type="match status" value="1"/>
</dbReference>
<comment type="pathway">
    <text evidence="10">Carbohydrate biosynthesis; D-glycero-D-manno-heptose 7-phosphate biosynthesis; D-glycero-alpha-D-manno-heptose 7-phosphate and D-glycero-beta-D-manno-heptose 7-phosphate from sedoheptulose 7-phosphate: step 1/1.</text>
</comment>
<accession>A0A0H4IZ67</accession>
<dbReference type="InterPro" id="IPR050099">
    <property type="entry name" value="SIS_GmhA/DiaA_subfam"/>
</dbReference>
<evidence type="ECO:0000256" key="7">
    <source>
        <dbReference type="ARBA" id="ARBA00022833"/>
    </source>
</evidence>
<dbReference type="UniPathway" id="UPA00041">
    <property type="reaction ID" value="UER00436"/>
</dbReference>
<comment type="catalytic activity">
    <reaction evidence="1 10">
        <text>2 D-sedoheptulose 7-phosphate = D-glycero-alpha-D-manno-heptose 7-phosphate + D-glycero-beta-D-manno-heptose 7-phosphate</text>
        <dbReference type="Rhea" id="RHEA:27489"/>
        <dbReference type="ChEBI" id="CHEBI:57483"/>
        <dbReference type="ChEBI" id="CHEBI:60203"/>
        <dbReference type="ChEBI" id="CHEBI:60204"/>
        <dbReference type="EC" id="5.3.1.28"/>
    </reaction>
</comment>
<keyword evidence="6 10" id="KW-0479">Metal-binding</keyword>
<evidence type="ECO:0000256" key="9">
    <source>
        <dbReference type="ARBA" id="ARBA00023277"/>
    </source>
</evidence>
<comment type="cofactor">
    <cofactor evidence="10">
        <name>Zn(2+)</name>
        <dbReference type="ChEBI" id="CHEBI:29105"/>
    </cofactor>
    <text evidence="10">Binds 1 zinc ion per subunit.</text>
</comment>
<dbReference type="InterPro" id="IPR035461">
    <property type="entry name" value="GmhA/DiaA"/>
</dbReference>
<dbReference type="GO" id="GO:0008270">
    <property type="term" value="F:zinc ion binding"/>
    <property type="evidence" value="ECO:0007669"/>
    <property type="project" value="UniProtKB-UniRule"/>
</dbReference>
<feature type="binding site" evidence="10">
    <location>
        <position position="57"/>
    </location>
    <ligand>
        <name>Zn(2+)</name>
        <dbReference type="ChEBI" id="CHEBI:29105"/>
    </ligand>
</feature>
<evidence type="ECO:0000256" key="8">
    <source>
        <dbReference type="ARBA" id="ARBA00023235"/>
    </source>
</evidence>
<comment type="miscellaneous">
    <text evidence="10">The reaction produces a racemic mixture of D-glycero-alpha-D-manno-heptose 7-phosphate and D-glycero-beta-D-manno-heptose 7-phosphate.</text>
</comment>
<dbReference type="InterPro" id="IPR001347">
    <property type="entry name" value="SIS_dom"/>
</dbReference>
<evidence type="ECO:0000256" key="2">
    <source>
        <dbReference type="ARBA" id="ARBA00003172"/>
    </source>
</evidence>
<keyword evidence="13" id="KW-1185">Reference proteome</keyword>
<keyword evidence="8 10" id="KW-0413">Isomerase</keyword>
<keyword evidence="7 10" id="KW-0862">Zinc</keyword>
<feature type="binding site" evidence="10">
    <location>
        <position position="168"/>
    </location>
    <ligand>
        <name>Zn(2+)</name>
        <dbReference type="ChEBI" id="CHEBI:29105"/>
    </ligand>
</feature>
<proteinExistence type="inferred from homology"/>
<reference evidence="12 13" key="1">
    <citation type="submission" date="2015-03" db="EMBL/GenBank/DDBJ databases">
        <title>Comparative analysis of the OM43 clade including a novel species from Red Sea uncovers genomic and metabolic diversity among marine methylotrophs.</title>
        <authorList>
            <person name="Jimenez-Infante F."/>
            <person name="Ngugi D.K."/>
            <person name="Vinu M."/>
            <person name="Alam I."/>
            <person name="Kamau A."/>
            <person name="Blom J."/>
            <person name="Bajic V.B."/>
            <person name="Stingl U."/>
        </authorList>
    </citation>
    <scope>NUCLEOTIDE SEQUENCE [LARGE SCALE GENOMIC DNA]</scope>
    <source>
        <strain evidence="12 13">MBRSH7</strain>
    </source>
</reference>
<evidence type="ECO:0000256" key="6">
    <source>
        <dbReference type="ARBA" id="ARBA00022723"/>
    </source>
</evidence>
<evidence type="ECO:0000313" key="13">
    <source>
        <dbReference type="Proteomes" id="UP000066549"/>
    </source>
</evidence>
<dbReference type="OrthoDB" id="9810929at2"/>
<feature type="binding site" evidence="10">
    <location>
        <position position="176"/>
    </location>
    <ligand>
        <name>Zn(2+)</name>
        <dbReference type="ChEBI" id="CHEBI:29105"/>
    </ligand>
</feature>
<evidence type="ECO:0000313" key="12">
    <source>
        <dbReference type="EMBL" id="AKO66281.1"/>
    </source>
</evidence>
<feature type="binding site" evidence="10">
    <location>
        <position position="61"/>
    </location>
    <ligand>
        <name>Zn(2+)</name>
        <dbReference type="ChEBI" id="CHEBI:29105"/>
    </ligand>
</feature>
<dbReference type="GO" id="GO:0005975">
    <property type="term" value="P:carbohydrate metabolic process"/>
    <property type="evidence" value="ECO:0007669"/>
    <property type="project" value="UniProtKB-UniRule"/>
</dbReference>
<dbReference type="InterPro" id="IPR004515">
    <property type="entry name" value="Phosphoheptose_Isoase"/>
</dbReference>
<dbReference type="AlphaFoldDB" id="A0A0H4IZ67"/>
<evidence type="ECO:0000256" key="5">
    <source>
        <dbReference type="ARBA" id="ARBA00022490"/>
    </source>
</evidence>
<feature type="binding site" evidence="10">
    <location>
        <position position="61"/>
    </location>
    <ligand>
        <name>substrate</name>
    </ligand>
</feature>
<dbReference type="CDD" id="cd05006">
    <property type="entry name" value="SIS_GmhA"/>
    <property type="match status" value="1"/>
</dbReference>
<feature type="binding site" evidence="10">
    <location>
        <position position="121"/>
    </location>
    <ligand>
        <name>substrate</name>
    </ligand>
</feature>
<feature type="binding site" evidence="10">
    <location>
        <position position="168"/>
    </location>
    <ligand>
        <name>substrate</name>
    </ligand>
</feature>
<organism evidence="12 13">
    <name type="scientific">Methylophilales bacterium MBRS-H7</name>
    <dbReference type="NCBI Taxonomy" id="1623450"/>
    <lineage>
        <taxon>Bacteria</taxon>
        <taxon>Pseudomonadati</taxon>
        <taxon>Pseudomonadota</taxon>
        <taxon>Betaproteobacteria</taxon>
        <taxon>Nitrosomonadales</taxon>
        <taxon>OM43 clade</taxon>
    </lineage>
</organism>
<sequence>MNEIIKKHLEEHQAVLSTLELLAPQIDRVANNMIQALQDGKTIFWCGNGGSASDAQHLAGELVGRFVGDRKALKSISLNADSAVMTCIVNDYGYEHIFSRQVEGLGSEGDVLVGITTSGNSQNVLNALAVANQKQMTTIGLLGKGGGKASSLVSEAIVINSNTTARIQEMHITIGHILCDLIEEGLQLKA</sequence>
<evidence type="ECO:0000256" key="10">
    <source>
        <dbReference type="HAMAP-Rule" id="MF_00067"/>
    </source>
</evidence>
<dbReference type="PROSITE" id="PS51464">
    <property type="entry name" value="SIS"/>
    <property type="match status" value="1"/>
</dbReference>
<dbReference type="EMBL" id="CP011002">
    <property type="protein sequence ID" value="AKO66281.1"/>
    <property type="molecule type" value="Genomic_DNA"/>
</dbReference>
<comment type="similarity">
    <text evidence="4 10">Belongs to the SIS family. GmhA subfamily.</text>
</comment>
<feature type="binding site" evidence="10">
    <location>
        <begin position="116"/>
        <end position="118"/>
    </location>
    <ligand>
        <name>substrate</name>
    </ligand>
</feature>
<evidence type="ECO:0000256" key="3">
    <source>
        <dbReference type="ARBA" id="ARBA00004496"/>
    </source>
</evidence>
<comment type="subcellular location">
    <subcellularLocation>
        <location evidence="3 10">Cytoplasm</location>
    </subcellularLocation>
</comment>
<dbReference type="GO" id="GO:0005737">
    <property type="term" value="C:cytoplasm"/>
    <property type="evidence" value="ECO:0007669"/>
    <property type="project" value="UniProtKB-SubCell"/>
</dbReference>
<evidence type="ECO:0000256" key="1">
    <source>
        <dbReference type="ARBA" id="ARBA00000348"/>
    </source>
</evidence>
<comment type="subunit">
    <text evidence="10">Homotetramer.</text>
</comment>
<dbReference type="InterPro" id="IPR046348">
    <property type="entry name" value="SIS_dom_sf"/>
</dbReference>
<dbReference type="Proteomes" id="UP000066549">
    <property type="component" value="Chromosome"/>
</dbReference>
<comment type="function">
    <text evidence="2 10">Catalyzes the isomerization of sedoheptulose 7-phosphate in D-glycero-D-manno-heptose 7-phosphate.</text>
</comment>